<sequence>MDVKGNSSAKDARIDSKVKVALLFIGKLNTFNTNTDVEKGYVSMTRKVDIDVDKAITTEWVDSLKEVVDVNDRLSVFAPVECDGDLD</sequence>
<protein>
    <submittedName>
        <fullName evidence="1">Uncharacterized protein</fullName>
    </submittedName>
</protein>
<dbReference type="Proteomes" id="UP000056750">
    <property type="component" value="Chromosome"/>
</dbReference>
<dbReference type="RefSeq" id="WP_057795459.1">
    <property type="nucleotide sequence ID" value="NZ_CP013926.1"/>
</dbReference>
<organism evidence="1 2">
    <name type="scientific">Alteromonas stellipolaris</name>
    <dbReference type="NCBI Taxonomy" id="233316"/>
    <lineage>
        <taxon>Bacteria</taxon>
        <taxon>Pseudomonadati</taxon>
        <taxon>Pseudomonadota</taxon>
        <taxon>Gammaproteobacteria</taxon>
        <taxon>Alteromonadales</taxon>
        <taxon>Alteromonadaceae</taxon>
        <taxon>Alteromonas/Salinimonas group</taxon>
        <taxon>Alteromonas</taxon>
    </lineage>
</organism>
<evidence type="ECO:0000313" key="2">
    <source>
        <dbReference type="Proteomes" id="UP000056750"/>
    </source>
</evidence>
<accession>A0ABM5YNB7</accession>
<dbReference type="EMBL" id="CP013926">
    <property type="protein sequence ID" value="AMJ76011.1"/>
    <property type="molecule type" value="Genomic_DNA"/>
</dbReference>
<proteinExistence type="predicted"/>
<name>A0ABM5YNB7_9ALTE</name>
<gene>
    <name evidence="1" type="ORF">AVL57_19820</name>
</gene>
<reference evidence="1 2" key="1">
    <citation type="submission" date="2015-12" db="EMBL/GenBank/DDBJ databases">
        <title>Intraspecies pangenome expansion in the marine bacterium Alteromonas.</title>
        <authorList>
            <person name="Lopez-Perez M."/>
            <person name="Rodriguez-Valera F."/>
        </authorList>
    </citation>
    <scope>NUCLEOTIDE SEQUENCE [LARGE SCALE GENOMIC DNA]</scope>
    <source>
        <strain evidence="1 2">LMG 21861</strain>
    </source>
</reference>
<keyword evidence="2" id="KW-1185">Reference proteome</keyword>
<evidence type="ECO:0000313" key="1">
    <source>
        <dbReference type="EMBL" id="AMJ76011.1"/>
    </source>
</evidence>